<keyword evidence="3 7" id="KW-0812">Transmembrane</keyword>
<keyword evidence="9" id="KW-1185">Reference proteome</keyword>
<dbReference type="GO" id="GO:0016020">
    <property type="term" value="C:membrane"/>
    <property type="evidence" value="ECO:0007669"/>
    <property type="project" value="UniProtKB-SubCell"/>
</dbReference>
<evidence type="ECO:0000256" key="2">
    <source>
        <dbReference type="ARBA" id="ARBA00010532"/>
    </source>
</evidence>
<comment type="subcellular location">
    <subcellularLocation>
        <location evidence="1">Membrane</location>
    </subcellularLocation>
</comment>
<dbReference type="OrthoDB" id="18585at2759"/>
<sequence length="438" mass="49625">MSRKSNCFMVVLIIIAVILLVLALVSFILLFVFDQLFLTMLAKNTVLQPGSPLFDNWLSPSVPIWFKVYMLNLTNADEVLNGGRPHFQEVGPFVYRENRERYDRQFSNNSSPQTIRYKHRIFYYFQPDLSLTNPNNVKITTPHLYCLSPDARWMTMFTSCEPFTTLTAQEAMWGYYPTSLLEVTGQKVGIFAEINGTDVHEFVVNDGVENIQNIGQIYEVDGKKKLTIWDNDEANTINKLDIDTKIEEINGSLAPPGLQVGSTVTFYVPEICRSTTLYATGKKNTVNSKDVEIIVFTGAPADPTEHIFEWRNRIFCQTKAGCPPKGLVALGPCLNSRGINMPLYLSQPSFIGADPRIGVHFDGLSLPNPDKHVTTVHIEPTTGFLLEAFKRVQFNLLMRNTNKMFKNMKSGIYFPIGRIEEVSFHQLLLTLICLLIDN</sequence>
<protein>
    <submittedName>
        <fullName evidence="8">Uncharacterized protein</fullName>
    </submittedName>
</protein>
<dbReference type="InterPro" id="IPR002159">
    <property type="entry name" value="CD36_fam"/>
</dbReference>
<accession>A0A8S9YYN7</accession>
<evidence type="ECO:0000313" key="9">
    <source>
        <dbReference type="Proteomes" id="UP000822476"/>
    </source>
</evidence>
<comment type="caution">
    <text evidence="8">The sequence shown here is derived from an EMBL/GenBank/DDBJ whole genome shotgun (WGS) entry which is preliminary data.</text>
</comment>
<evidence type="ECO:0000256" key="3">
    <source>
        <dbReference type="ARBA" id="ARBA00022692"/>
    </source>
</evidence>
<dbReference type="PANTHER" id="PTHR11923">
    <property type="entry name" value="SCAVENGER RECEPTOR CLASS B TYPE-1 SR-B1"/>
    <property type="match status" value="1"/>
</dbReference>
<dbReference type="AlphaFoldDB" id="A0A8S9YYN7"/>
<dbReference type="GO" id="GO:0005737">
    <property type="term" value="C:cytoplasm"/>
    <property type="evidence" value="ECO:0007669"/>
    <property type="project" value="TreeGrafter"/>
</dbReference>
<evidence type="ECO:0000256" key="4">
    <source>
        <dbReference type="ARBA" id="ARBA00022989"/>
    </source>
</evidence>
<keyword evidence="4 7" id="KW-1133">Transmembrane helix</keyword>
<evidence type="ECO:0000256" key="6">
    <source>
        <dbReference type="ARBA" id="ARBA00023180"/>
    </source>
</evidence>
<organism evidence="8 9">
    <name type="scientific">Paragonimus skrjabini miyazakii</name>
    <dbReference type="NCBI Taxonomy" id="59628"/>
    <lineage>
        <taxon>Eukaryota</taxon>
        <taxon>Metazoa</taxon>
        <taxon>Spiralia</taxon>
        <taxon>Lophotrochozoa</taxon>
        <taxon>Platyhelminthes</taxon>
        <taxon>Trematoda</taxon>
        <taxon>Digenea</taxon>
        <taxon>Plagiorchiida</taxon>
        <taxon>Troglotremata</taxon>
        <taxon>Troglotrematidae</taxon>
        <taxon>Paragonimus</taxon>
    </lineage>
</organism>
<dbReference type="EMBL" id="JTDE01001084">
    <property type="protein sequence ID" value="KAF7259694.1"/>
    <property type="molecule type" value="Genomic_DNA"/>
</dbReference>
<keyword evidence="5 7" id="KW-0472">Membrane</keyword>
<dbReference type="GO" id="GO:0005044">
    <property type="term" value="F:scavenger receptor activity"/>
    <property type="evidence" value="ECO:0007669"/>
    <property type="project" value="TreeGrafter"/>
</dbReference>
<reference evidence="8" key="1">
    <citation type="submission" date="2019-07" db="EMBL/GenBank/DDBJ databases">
        <title>Annotation for the trematode Paragonimus miyazaki's.</title>
        <authorList>
            <person name="Choi Y.-J."/>
        </authorList>
    </citation>
    <scope>NUCLEOTIDE SEQUENCE</scope>
    <source>
        <strain evidence="8">Japan</strain>
    </source>
</reference>
<dbReference type="Proteomes" id="UP000822476">
    <property type="component" value="Unassembled WGS sequence"/>
</dbReference>
<dbReference type="PANTHER" id="PTHR11923:SF51">
    <property type="entry name" value="LYSOSOME MEMBRANE PROTEIN 2"/>
    <property type="match status" value="1"/>
</dbReference>
<gene>
    <name evidence="8" type="ORF">EG68_02356</name>
</gene>
<comment type="similarity">
    <text evidence="2">Belongs to the CD36 family.</text>
</comment>
<name>A0A8S9YYN7_9TREM</name>
<proteinExistence type="inferred from homology"/>
<keyword evidence="6" id="KW-0325">Glycoprotein</keyword>
<dbReference type="Pfam" id="PF01130">
    <property type="entry name" value="CD36"/>
    <property type="match status" value="1"/>
</dbReference>
<evidence type="ECO:0000313" key="8">
    <source>
        <dbReference type="EMBL" id="KAF7259694.1"/>
    </source>
</evidence>
<evidence type="ECO:0000256" key="5">
    <source>
        <dbReference type="ARBA" id="ARBA00023136"/>
    </source>
</evidence>
<evidence type="ECO:0000256" key="7">
    <source>
        <dbReference type="SAM" id="Phobius"/>
    </source>
</evidence>
<feature type="transmembrane region" description="Helical" evidence="7">
    <location>
        <begin position="7"/>
        <end position="33"/>
    </location>
</feature>
<dbReference type="PRINTS" id="PR01609">
    <property type="entry name" value="CD36FAMILY"/>
</dbReference>
<evidence type="ECO:0000256" key="1">
    <source>
        <dbReference type="ARBA" id="ARBA00004370"/>
    </source>
</evidence>